<feature type="coiled-coil region" evidence="1">
    <location>
        <begin position="237"/>
        <end position="264"/>
    </location>
</feature>
<accession>A0AA36MX72</accession>
<proteinExistence type="predicted"/>
<gene>
    <name evidence="3" type="ORF">EVOR1521_LOCUS9537</name>
</gene>
<evidence type="ECO:0000313" key="4">
    <source>
        <dbReference type="Proteomes" id="UP001178507"/>
    </source>
</evidence>
<name>A0AA36MX72_9DINO</name>
<keyword evidence="1" id="KW-0175">Coiled coil</keyword>
<dbReference type="EMBL" id="CAUJNA010000868">
    <property type="protein sequence ID" value="CAJ1382053.1"/>
    <property type="molecule type" value="Genomic_DNA"/>
</dbReference>
<comment type="caution">
    <text evidence="3">The sequence shown here is derived from an EMBL/GenBank/DDBJ whole genome shotgun (WGS) entry which is preliminary data.</text>
</comment>
<dbReference type="AlphaFoldDB" id="A0AA36MX72"/>
<protein>
    <recommendedName>
        <fullName evidence="5">Sfi1 spindle body domain-containing protein</fullName>
    </recommendedName>
</protein>
<evidence type="ECO:0008006" key="5">
    <source>
        <dbReference type="Google" id="ProtNLM"/>
    </source>
</evidence>
<organism evidence="3 4">
    <name type="scientific">Effrenium voratum</name>
    <dbReference type="NCBI Taxonomy" id="2562239"/>
    <lineage>
        <taxon>Eukaryota</taxon>
        <taxon>Sar</taxon>
        <taxon>Alveolata</taxon>
        <taxon>Dinophyceae</taxon>
        <taxon>Suessiales</taxon>
        <taxon>Symbiodiniaceae</taxon>
        <taxon>Effrenium</taxon>
    </lineage>
</organism>
<feature type="region of interest" description="Disordered" evidence="2">
    <location>
        <begin position="1174"/>
        <end position="1217"/>
    </location>
</feature>
<keyword evidence="4" id="KW-1185">Reference proteome</keyword>
<evidence type="ECO:0000256" key="1">
    <source>
        <dbReference type="SAM" id="Coils"/>
    </source>
</evidence>
<evidence type="ECO:0000256" key="2">
    <source>
        <dbReference type="SAM" id="MobiDB-lite"/>
    </source>
</evidence>
<sequence>MLRVSATHRERRRPEIMGARLKFRTNESTERLHAGIIGRSLGRSFANVLLLTKVLMAFREVMHLSVLGRLLQQRTSRLRREKAAPDVHCAELVWRAWRHITVLDVRQRASEAEIVRGRAALVRVFARAKLTVKRGLRQRTSQQGREDLSKAVELLHARQLQQTLQCCIAAWRDALRIQSLESYSQHLEALRERTPGFAQRVVSQADEAHLLSCLVCWAASVALTRQGRLLKDTEMSLQEMLGVADHLQKQLQSCEANKARLQAAGQGCLRRSTARTERELLKGSWLGWRRLRQASRWRGQRLAARGLALRLRRAEGALQAWQLFCQLGRQKRRNLELGQSAIAQLQKQQLCCMLDAWVDFIRQSKEEALREQQRERRRIAAEHRFWQCACRTRRAALEAWRNAHERRKLLRKASCQGEWRRAAREEQLLLRLVSAWRFQSLLQRSERQRCRDLQQVEASKSSAVDSAFQSAMLALERCQEQPGPFHLRLLAEWHGLVVQRKTREARKCSFLRAAAARTGGLEEMLLTTCFHGWQRDTDAALASRAAAQSLRCTRREMRGRALEALRGRRDAESESLQLLLFMAWQRCLMQGKLEKEKKDKALTSAFGQLMLDDEMLRSRVFNEWRQAVYDSHRDAWHASAAREAAERQKEAHEQKLNVMRQAFRSSDQALLGQSFSAWHGLARSQRLRAAARDTKDALNLRRALEIAQFTATACLTAWHCRALQQRLRRQWRLRRSRCAGQLLRFAARGLAASPELLAFQAQLLELWLLAARLSRGETRRKYRVRRRGELLLQVVDSWLQGSAVRLWHQQTLREHLAQAVIQFRHQAAYEAAEVQRQQKQRALLQSLLSAWLQSSWEGHSQRRVAASCQNAREVQLFQRGRMLQALRQMLLELELGDLQVMLLRWCAVAKQSRWARRAEDRGVGAAECSLRLLQHKWLSQCFSSLACEALLSRRRVEREAWEAQAKSDRDVHSRLQLNQRKALAALRQEQSRAGLRGRRAAWAAWRSYACWKGHRRRRLGALLQRSAAAAARDSARWNLLLWCLAAREDKALARFWRCRLRGSDLILRLRGLLMKQQAFRGWQHVRAYEELFKILSETQADLAQAADAAALAETAAAAAQQRNQQVTVRVLPTLKPAWSQANAVTVVPESALQQNFNAPALSLQKDIQRHYGHRLQDRALGPRPQSARRERGTPNARECSFEVNISPRGEDPYEAWP</sequence>
<evidence type="ECO:0000313" key="3">
    <source>
        <dbReference type="EMBL" id="CAJ1382053.1"/>
    </source>
</evidence>
<reference evidence="3" key="1">
    <citation type="submission" date="2023-08" db="EMBL/GenBank/DDBJ databases">
        <authorList>
            <person name="Chen Y."/>
            <person name="Shah S."/>
            <person name="Dougan E. K."/>
            <person name="Thang M."/>
            <person name="Chan C."/>
        </authorList>
    </citation>
    <scope>NUCLEOTIDE SEQUENCE</scope>
</reference>
<dbReference type="Proteomes" id="UP001178507">
    <property type="component" value="Unassembled WGS sequence"/>
</dbReference>